<feature type="repeat" description="Solcar" evidence="9">
    <location>
        <begin position="109"/>
        <end position="199"/>
    </location>
</feature>
<dbReference type="PANTHER" id="PTHR45624">
    <property type="entry name" value="MITOCHONDRIAL BASIC AMINO ACIDS TRANSPORTER-RELATED"/>
    <property type="match status" value="1"/>
</dbReference>
<organism evidence="11 12">
    <name type="scientific">Zancudomyces culisetae</name>
    <name type="common">Gut fungus</name>
    <name type="synonym">Smittium culisetae</name>
    <dbReference type="NCBI Taxonomy" id="1213189"/>
    <lineage>
        <taxon>Eukaryota</taxon>
        <taxon>Fungi</taxon>
        <taxon>Fungi incertae sedis</taxon>
        <taxon>Zoopagomycota</taxon>
        <taxon>Kickxellomycotina</taxon>
        <taxon>Harpellomycetes</taxon>
        <taxon>Harpellales</taxon>
        <taxon>Legeriomycetaceae</taxon>
        <taxon>Zancudomyces</taxon>
    </lineage>
</organism>
<evidence type="ECO:0000256" key="10">
    <source>
        <dbReference type="RuleBase" id="RU000488"/>
    </source>
</evidence>
<dbReference type="GO" id="GO:0031966">
    <property type="term" value="C:mitochondrial membrane"/>
    <property type="evidence" value="ECO:0007669"/>
    <property type="project" value="UniProtKB-SubCell"/>
</dbReference>
<accession>A0A1R1PT98</accession>
<dbReference type="PRINTS" id="PR00926">
    <property type="entry name" value="MITOCARRIER"/>
</dbReference>
<dbReference type="InterPro" id="IPR002067">
    <property type="entry name" value="MCP"/>
</dbReference>
<evidence type="ECO:0000256" key="1">
    <source>
        <dbReference type="ARBA" id="ARBA00004225"/>
    </source>
</evidence>
<keyword evidence="3 10" id="KW-0813">Transport</keyword>
<dbReference type="InterPro" id="IPR023395">
    <property type="entry name" value="MCP_dom_sf"/>
</dbReference>
<dbReference type="OrthoDB" id="14252at2759"/>
<dbReference type="AlphaFoldDB" id="A0A1R1PT98"/>
<dbReference type="Proteomes" id="UP000188320">
    <property type="component" value="Unassembled WGS sequence"/>
</dbReference>
<comment type="similarity">
    <text evidence="2 10">Belongs to the mitochondrial carrier (TC 2.A.29) family.</text>
</comment>
<evidence type="ECO:0000256" key="6">
    <source>
        <dbReference type="ARBA" id="ARBA00022989"/>
    </source>
</evidence>
<evidence type="ECO:0000313" key="12">
    <source>
        <dbReference type="Proteomes" id="UP000188320"/>
    </source>
</evidence>
<keyword evidence="6" id="KW-1133">Transmembrane helix</keyword>
<dbReference type="Pfam" id="PF00153">
    <property type="entry name" value="Mito_carr"/>
    <property type="match status" value="3"/>
</dbReference>
<keyword evidence="8 9" id="KW-0472">Membrane</keyword>
<dbReference type="Gene3D" id="1.50.40.10">
    <property type="entry name" value="Mitochondrial carrier domain"/>
    <property type="match status" value="1"/>
</dbReference>
<evidence type="ECO:0000313" key="11">
    <source>
        <dbReference type="EMBL" id="OMH84190.1"/>
    </source>
</evidence>
<evidence type="ECO:0000256" key="3">
    <source>
        <dbReference type="ARBA" id="ARBA00022448"/>
    </source>
</evidence>
<feature type="repeat" description="Solcar" evidence="9">
    <location>
        <begin position="214"/>
        <end position="300"/>
    </location>
</feature>
<dbReference type="InterPro" id="IPR050567">
    <property type="entry name" value="Mitochondrial_Carrier"/>
</dbReference>
<evidence type="ECO:0000256" key="2">
    <source>
        <dbReference type="ARBA" id="ARBA00006375"/>
    </source>
</evidence>
<dbReference type="PANTHER" id="PTHR45624:SF10">
    <property type="entry name" value="SLC (SOLUTE CARRIER) HOMOLOG"/>
    <property type="match status" value="1"/>
</dbReference>
<keyword evidence="4 9" id="KW-0812">Transmembrane</keyword>
<evidence type="ECO:0000256" key="9">
    <source>
        <dbReference type="PROSITE-ProRule" id="PRU00282"/>
    </source>
</evidence>
<proteinExistence type="inferred from homology"/>
<comment type="subcellular location">
    <subcellularLocation>
        <location evidence="1">Mitochondrion membrane</location>
        <topology evidence="1">Multi-pass membrane protein</topology>
    </subcellularLocation>
</comment>
<gene>
    <name evidence="11" type="ORF">AX774_g2306</name>
</gene>
<keyword evidence="5" id="KW-0677">Repeat</keyword>
<comment type="caution">
    <text evidence="11">The sequence shown here is derived from an EMBL/GenBank/DDBJ whole genome shotgun (WGS) entry which is preliminary data.</text>
</comment>
<reference evidence="12" key="1">
    <citation type="submission" date="2017-01" db="EMBL/GenBank/DDBJ databases">
        <authorList>
            <person name="Wang Y."/>
            <person name="White M."/>
            <person name="Kvist S."/>
            <person name="Moncalvo J.-M."/>
        </authorList>
    </citation>
    <scope>NUCLEOTIDE SEQUENCE [LARGE SCALE GENOMIC DNA]</scope>
    <source>
        <strain evidence="12">COL-18-3</strain>
    </source>
</reference>
<evidence type="ECO:0000256" key="8">
    <source>
        <dbReference type="ARBA" id="ARBA00023136"/>
    </source>
</evidence>
<evidence type="ECO:0000256" key="5">
    <source>
        <dbReference type="ARBA" id="ARBA00022737"/>
    </source>
</evidence>
<protein>
    <submittedName>
        <fullName evidence="11">Mitochondrial basic amino acids transporter</fullName>
    </submittedName>
</protein>
<feature type="repeat" description="Solcar" evidence="9">
    <location>
        <begin position="13"/>
        <end position="99"/>
    </location>
</feature>
<keyword evidence="12" id="KW-1185">Reference proteome</keyword>
<dbReference type="EMBL" id="LSSK01000240">
    <property type="protein sequence ID" value="OMH84190.1"/>
    <property type="molecule type" value="Genomic_DNA"/>
</dbReference>
<name>A0A1R1PT98_ZANCU</name>
<evidence type="ECO:0000256" key="7">
    <source>
        <dbReference type="ARBA" id="ARBA00023128"/>
    </source>
</evidence>
<dbReference type="SUPFAM" id="SSF103506">
    <property type="entry name" value="Mitochondrial carrier"/>
    <property type="match status" value="1"/>
</dbReference>
<dbReference type="PROSITE" id="PS50920">
    <property type="entry name" value="SOLCAR"/>
    <property type="match status" value="3"/>
</dbReference>
<dbReference type="InterPro" id="IPR018108">
    <property type="entry name" value="MCP_transmembrane"/>
</dbReference>
<dbReference type="GO" id="GO:0022857">
    <property type="term" value="F:transmembrane transporter activity"/>
    <property type="evidence" value="ECO:0007669"/>
    <property type="project" value="TreeGrafter"/>
</dbReference>
<sequence length="303" mass="33308">MTLRQDQQKKILPSGIVEFASGTMGGWAQVVVGHPFDTLKVRMQTQTVPTMYKNSLDCLKSTVKNEGVLGLFKGVGSPLIGIGFCNAVVFSANGFFLQQFKSFRNSNELGLADKAISGGLAGGVMAFTTCPVELVKVKLQTQYMVTNEAERYKGVFDCGVRIFKENGIKGLYRGLGVTIIREIPSYTAYFGCYEGLKNLFIQLRPEGPAKDKPSTAFEMFVAGGISGIAAWIFAYPQDIVKSRLQKDNKYSSTSACIRALREEGRTIGYKIYLNGLGPTLLRAFPANAATFIAYEWTKKQLNF</sequence>
<keyword evidence="7" id="KW-0496">Mitochondrion</keyword>
<evidence type="ECO:0000256" key="4">
    <source>
        <dbReference type="ARBA" id="ARBA00022692"/>
    </source>
</evidence>